<keyword evidence="4" id="KW-0808">Transferase</keyword>
<dbReference type="RefSeq" id="WP_379870940.1">
    <property type="nucleotide sequence ID" value="NZ_JBHTBH010000004.1"/>
</dbReference>
<evidence type="ECO:0000313" key="8">
    <source>
        <dbReference type="Proteomes" id="UP001596540"/>
    </source>
</evidence>
<accession>A0ABW2KEB6</accession>
<name>A0ABW2KEB6_9ACTN</name>
<evidence type="ECO:0000259" key="6">
    <source>
        <dbReference type="Pfam" id="PF00155"/>
    </source>
</evidence>
<dbReference type="GO" id="GO:0008483">
    <property type="term" value="F:transaminase activity"/>
    <property type="evidence" value="ECO:0007669"/>
    <property type="project" value="UniProtKB-KW"/>
</dbReference>
<comment type="caution">
    <text evidence="7">The sequence shown here is derived from an EMBL/GenBank/DDBJ whole genome shotgun (WGS) entry which is preliminary data.</text>
</comment>
<evidence type="ECO:0000256" key="1">
    <source>
        <dbReference type="ARBA" id="ARBA00001933"/>
    </source>
</evidence>
<keyword evidence="5" id="KW-0663">Pyridoxal phosphate</keyword>
<protein>
    <submittedName>
        <fullName evidence="7">Pyridoxal phosphate-dependent aminotransferase</fullName>
    </submittedName>
</protein>
<evidence type="ECO:0000256" key="5">
    <source>
        <dbReference type="ARBA" id="ARBA00022898"/>
    </source>
</evidence>
<dbReference type="InterPro" id="IPR015421">
    <property type="entry name" value="PyrdxlP-dep_Trfase_major"/>
</dbReference>
<dbReference type="PANTHER" id="PTHR46383">
    <property type="entry name" value="ASPARTATE AMINOTRANSFERASE"/>
    <property type="match status" value="1"/>
</dbReference>
<evidence type="ECO:0000313" key="7">
    <source>
        <dbReference type="EMBL" id="MFC7328293.1"/>
    </source>
</evidence>
<dbReference type="InterPro" id="IPR004839">
    <property type="entry name" value="Aminotransferase_I/II_large"/>
</dbReference>
<evidence type="ECO:0000256" key="4">
    <source>
        <dbReference type="ARBA" id="ARBA00022679"/>
    </source>
</evidence>
<dbReference type="InterPro" id="IPR015424">
    <property type="entry name" value="PyrdxlP-dep_Trfase"/>
</dbReference>
<keyword evidence="8" id="KW-1185">Reference proteome</keyword>
<gene>
    <name evidence="7" type="ORF">ACFQRF_11115</name>
</gene>
<proteinExistence type="inferred from homology"/>
<dbReference type="InterPro" id="IPR050596">
    <property type="entry name" value="AspAT/PAT-like"/>
</dbReference>
<keyword evidence="3 7" id="KW-0032">Aminotransferase</keyword>
<dbReference type="Pfam" id="PF00155">
    <property type="entry name" value="Aminotran_1_2"/>
    <property type="match status" value="1"/>
</dbReference>
<dbReference type="EMBL" id="JBHTBH010000004">
    <property type="protein sequence ID" value="MFC7328293.1"/>
    <property type="molecule type" value="Genomic_DNA"/>
</dbReference>
<dbReference type="Proteomes" id="UP001596540">
    <property type="component" value="Unassembled WGS sequence"/>
</dbReference>
<evidence type="ECO:0000256" key="2">
    <source>
        <dbReference type="ARBA" id="ARBA00007441"/>
    </source>
</evidence>
<sequence>MNSPRITASPTGALRELARSLRAEGRDIADLTAGELATPTPPHIVEAAVAAARDPARHGYGSAAGDPALRDAVADWAGRSLGIAVDRTQVAITNGAKQALHNALRTLSGHGDEVIVPAPYWVTFPEAVRLSGAVPVVAHPRQGNGLPDVADLEAVRTGATRAVIICSPHNPTGLVHDEAQLEAIARWAAAHHIWIISDDTYRDLTFVRTRSTPEFARTAGCDVVSIGSTSKSHAMTGWRTGWLIAPAEVTATATAIQSHTTSNVGRVAQAAALAALTGPDVAARTSRRLVDLRDELVGILQDAGIPIRPPQGAFYLFPSMPGTDRDDVALARTLLEDAGVAVVPGTAFGMPGHVRVSYAGAPEAVADGVRRLATAMGSR</sequence>
<organism evidence="7 8">
    <name type="scientific">Marinactinospora rubrisoli</name>
    <dbReference type="NCBI Taxonomy" id="2715399"/>
    <lineage>
        <taxon>Bacteria</taxon>
        <taxon>Bacillati</taxon>
        <taxon>Actinomycetota</taxon>
        <taxon>Actinomycetes</taxon>
        <taxon>Streptosporangiales</taxon>
        <taxon>Nocardiopsidaceae</taxon>
        <taxon>Marinactinospora</taxon>
    </lineage>
</organism>
<feature type="domain" description="Aminotransferase class I/classII large" evidence="6">
    <location>
        <begin position="27"/>
        <end position="365"/>
    </location>
</feature>
<dbReference type="SUPFAM" id="SSF53383">
    <property type="entry name" value="PLP-dependent transferases"/>
    <property type="match status" value="1"/>
</dbReference>
<dbReference type="PANTHER" id="PTHR46383:SF1">
    <property type="entry name" value="ASPARTATE AMINOTRANSFERASE"/>
    <property type="match status" value="1"/>
</dbReference>
<reference evidence="8" key="1">
    <citation type="journal article" date="2019" name="Int. J. Syst. Evol. Microbiol.">
        <title>The Global Catalogue of Microorganisms (GCM) 10K type strain sequencing project: providing services to taxonomists for standard genome sequencing and annotation.</title>
        <authorList>
            <consortium name="The Broad Institute Genomics Platform"/>
            <consortium name="The Broad Institute Genome Sequencing Center for Infectious Disease"/>
            <person name="Wu L."/>
            <person name="Ma J."/>
        </authorList>
    </citation>
    <scope>NUCLEOTIDE SEQUENCE [LARGE SCALE GENOMIC DNA]</scope>
    <source>
        <strain evidence="8">CGMCC 4.7382</strain>
    </source>
</reference>
<dbReference type="CDD" id="cd00609">
    <property type="entry name" value="AAT_like"/>
    <property type="match status" value="1"/>
</dbReference>
<comment type="cofactor">
    <cofactor evidence="1">
        <name>pyridoxal 5'-phosphate</name>
        <dbReference type="ChEBI" id="CHEBI:597326"/>
    </cofactor>
</comment>
<evidence type="ECO:0000256" key="3">
    <source>
        <dbReference type="ARBA" id="ARBA00022576"/>
    </source>
</evidence>
<comment type="similarity">
    <text evidence="2">Belongs to the class-I pyridoxal-phosphate-dependent aminotransferase family.</text>
</comment>
<dbReference type="Gene3D" id="3.40.640.10">
    <property type="entry name" value="Type I PLP-dependent aspartate aminotransferase-like (Major domain)"/>
    <property type="match status" value="1"/>
</dbReference>